<dbReference type="Proteomes" id="UP000077628">
    <property type="component" value="Unassembled WGS sequence"/>
</dbReference>
<dbReference type="GO" id="GO:0016491">
    <property type="term" value="F:oxidoreductase activity"/>
    <property type="evidence" value="ECO:0007669"/>
    <property type="project" value="UniProtKB-KW"/>
</dbReference>
<dbReference type="AlphaFoldDB" id="A0A177NKU9"/>
<evidence type="ECO:0000256" key="3">
    <source>
        <dbReference type="ARBA" id="ARBA00022723"/>
    </source>
</evidence>
<dbReference type="PANTHER" id="PTHR43350:SF19">
    <property type="entry name" value="D-GULOSIDE 3-DEHYDROGENASE"/>
    <property type="match status" value="1"/>
</dbReference>
<dbReference type="SUPFAM" id="SSF50129">
    <property type="entry name" value="GroES-like"/>
    <property type="match status" value="1"/>
</dbReference>
<keyword evidence="5" id="KW-0560">Oxidoreductase</keyword>
<dbReference type="InterPro" id="IPR036291">
    <property type="entry name" value="NAD(P)-bd_dom_sf"/>
</dbReference>
<comment type="similarity">
    <text evidence="2">Belongs to the zinc-containing alcohol dehydrogenase family.</text>
</comment>
<comment type="caution">
    <text evidence="7">The sequence shown here is derived from an EMBL/GenBank/DDBJ whole genome shotgun (WGS) entry which is preliminary data.</text>
</comment>
<dbReference type="RefSeq" id="WP_064029137.1">
    <property type="nucleotide sequence ID" value="NZ_LUUK01000175.1"/>
</dbReference>
<dbReference type="Pfam" id="PF00107">
    <property type="entry name" value="ADH_zinc_N"/>
    <property type="match status" value="1"/>
</dbReference>
<evidence type="ECO:0000256" key="2">
    <source>
        <dbReference type="ARBA" id="ARBA00008072"/>
    </source>
</evidence>
<dbReference type="EMBL" id="LUUK01000175">
    <property type="protein sequence ID" value="OAI17819.1"/>
    <property type="molecule type" value="Genomic_DNA"/>
</dbReference>
<evidence type="ECO:0000256" key="5">
    <source>
        <dbReference type="ARBA" id="ARBA00023002"/>
    </source>
</evidence>
<keyword evidence="8" id="KW-1185">Reference proteome</keyword>
<dbReference type="SUPFAM" id="SSF51735">
    <property type="entry name" value="NAD(P)-binding Rossmann-fold domains"/>
    <property type="match status" value="1"/>
</dbReference>
<comment type="cofactor">
    <cofactor evidence="1">
        <name>Zn(2+)</name>
        <dbReference type="ChEBI" id="CHEBI:29105"/>
    </cofactor>
</comment>
<reference evidence="8" key="1">
    <citation type="submission" date="2016-03" db="EMBL/GenBank/DDBJ databases">
        <authorList>
            <person name="Heylen K."/>
            <person name="De Vos P."/>
            <person name="Vekeman B."/>
        </authorList>
    </citation>
    <scope>NUCLEOTIDE SEQUENCE [LARGE SCALE GENOMIC DNA]</scope>
    <source>
        <strain evidence="8">R-45383</strain>
    </source>
</reference>
<gene>
    <name evidence="7" type="ORF">A1355_06985</name>
</gene>
<evidence type="ECO:0000256" key="1">
    <source>
        <dbReference type="ARBA" id="ARBA00001947"/>
    </source>
</evidence>
<dbReference type="OrthoDB" id="9781588at2"/>
<keyword evidence="3" id="KW-0479">Metal-binding</keyword>
<dbReference type="STRING" id="702114.A1355_06985"/>
<dbReference type="GO" id="GO:0046872">
    <property type="term" value="F:metal ion binding"/>
    <property type="evidence" value="ECO:0007669"/>
    <property type="project" value="UniProtKB-KW"/>
</dbReference>
<keyword evidence="4" id="KW-0862">Zinc</keyword>
<organism evidence="7 8">
    <name type="scientific">Methylomonas koyamae</name>
    <dbReference type="NCBI Taxonomy" id="702114"/>
    <lineage>
        <taxon>Bacteria</taxon>
        <taxon>Pseudomonadati</taxon>
        <taxon>Pseudomonadota</taxon>
        <taxon>Gammaproteobacteria</taxon>
        <taxon>Methylococcales</taxon>
        <taxon>Methylococcaceae</taxon>
        <taxon>Methylomonas</taxon>
    </lineage>
</organism>
<dbReference type="PANTHER" id="PTHR43350">
    <property type="entry name" value="NAD-DEPENDENT ALCOHOL DEHYDROGENASE"/>
    <property type="match status" value="1"/>
</dbReference>
<dbReference type="Gene3D" id="3.90.180.10">
    <property type="entry name" value="Medium-chain alcohol dehydrogenases, catalytic domain"/>
    <property type="match status" value="2"/>
</dbReference>
<evidence type="ECO:0000313" key="7">
    <source>
        <dbReference type="EMBL" id="OAI17819.1"/>
    </source>
</evidence>
<dbReference type="Gene3D" id="3.40.50.720">
    <property type="entry name" value="NAD(P)-binding Rossmann-like Domain"/>
    <property type="match status" value="1"/>
</dbReference>
<feature type="domain" description="Alcohol dehydrogenase-like C-terminal" evidence="6">
    <location>
        <begin position="162"/>
        <end position="285"/>
    </location>
</feature>
<dbReference type="CDD" id="cd08255">
    <property type="entry name" value="2-desacetyl-2-hydroxyethyl_bacteriochlorophyllide_like"/>
    <property type="match status" value="1"/>
</dbReference>
<evidence type="ECO:0000256" key="4">
    <source>
        <dbReference type="ARBA" id="ARBA00022833"/>
    </source>
</evidence>
<dbReference type="InterPro" id="IPR013149">
    <property type="entry name" value="ADH-like_C"/>
</dbReference>
<accession>A0A177NKU9</accession>
<dbReference type="InterPro" id="IPR011032">
    <property type="entry name" value="GroES-like_sf"/>
</dbReference>
<sequence length="346" mass="37059">MSLRQLWFVAPGEVQVRETPLPVLAAGQVLVKAECSAISAGSELLVYRGRLPGDLALDATLASLQRSTAYPLPYGYACVGRVERIGNGVSPDWLDRRVFSFQPHASHFVAETSQLLAIPDDVCSEAAVFLANAETAVNLIHDGAPALGERVAVCGLGVVGLLLTGILAQFPLGLLVGLDGIAARRAKASALGMHASYDPSRDADWRALRADLNLPVDLSRPAESGADLIFEVSGAPAALNGALELAGYAGRIVVGSWYGSQPAPLQLGGGAHRHRLRIMTSQVSTITPELSGRWDKARRFETAWTAIRRLQPQAWISHRMPLEQAATLYRNLDQTPGGVLQAVFRY</sequence>
<name>A0A177NKU9_9GAMM</name>
<proteinExistence type="inferred from homology"/>
<protein>
    <submittedName>
        <fullName evidence="7">Oxidoreductase</fullName>
    </submittedName>
</protein>
<evidence type="ECO:0000313" key="8">
    <source>
        <dbReference type="Proteomes" id="UP000077628"/>
    </source>
</evidence>
<evidence type="ECO:0000259" key="6">
    <source>
        <dbReference type="Pfam" id="PF00107"/>
    </source>
</evidence>